<reference evidence="6 7" key="1">
    <citation type="submission" date="2016-11" db="EMBL/GenBank/DDBJ databases">
        <title>Draft Genome Sequences of Nine Cyanobacterial Strains from Diverse Habitats.</title>
        <authorList>
            <person name="Zhu T."/>
            <person name="Hou S."/>
            <person name="Lu X."/>
            <person name="Hess W.R."/>
        </authorList>
    </citation>
    <scope>NUCLEOTIDE SEQUENCE [LARGE SCALE GENOMIC DNA]</scope>
    <source>
        <strain evidence="6 7">IAM M-71</strain>
    </source>
</reference>
<dbReference type="InterPro" id="IPR004090">
    <property type="entry name" value="Chemotax_Me-accpt_rcpt"/>
</dbReference>
<comment type="similarity">
    <text evidence="2">Belongs to the methyl-accepting chemotaxis (MCP) protein family.</text>
</comment>
<feature type="transmembrane region" description="Helical" evidence="4">
    <location>
        <begin position="12"/>
        <end position="30"/>
    </location>
</feature>
<gene>
    <name evidence="6" type="ORF">NIES2119_09620</name>
</gene>
<dbReference type="SMART" id="SM00283">
    <property type="entry name" value="MA"/>
    <property type="match status" value="1"/>
</dbReference>
<feature type="domain" description="Methyl-accepting transducer" evidence="5">
    <location>
        <begin position="216"/>
        <end position="452"/>
    </location>
</feature>
<dbReference type="RefSeq" id="WP_073593258.1">
    <property type="nucleotide sequence ID" value="NZ_MRCE01000008.1"/>
</dbReference>
<dbReference type="PANTHER" id="PTHR32089">
    <property type="entry name" value="METHYL-ACCEPTING CHEMOTAXIS PROTEIN MCPB"/>
    <property type="match status" value="1"/>
</dbReference>
<dbReference type="Pfam" id="PF05227">
    <property type="entry name" value="CHASE3"/>
    <property type="match status" value="1"/>
</dbReference>
<dbReference type="SUPFAM" id="SSF58104">
    <property type="entry name" value="Methyl-accepting chemotaxis protein (MCP) signaling domain"/>
    <property type="match status" value="1"/>
</dbReference>
<sequence>MFTNLKLRNRMLLGYGVPIILFMGLTGLIYTSTNKLVVAFEEIKRTQKILDSSSLMRFSYTRMALALRGYVVFRNQELIDDYYTWRQLFNKNHEEIIPIITNVQQKERLKKMLDLSNRYHNLSNLVINLVRSGKQAEAISLLRRQQEQALVNSFRDLSIEFNDTEKSLVNKATNEAENLLNNLIIAVLIGALLCVVFSLLAALLISSAITSEINKAVSTIASSSTEIASTVEQQERTATLQATAVNQTTTTMDELGISSQRAANQAATAATTAQEILVLAGAGNEVVEETQIGILALKAKVSSIAEQTLILSQQTNQIAIISNLVSDLANQTNMLALNAAVEAVRAGEQGKGFGVVAAEIRKLADQSKKSADKINSLIATIENAINSTLMATEEGHRTVEQNAIQTQKASETFNTLADSINDIVFSIQQISLSAKEQSIAIQQVVDAMNLLNQAATETASGISQTKISTQLLNEASINLKSLV</sequence>
<dbReference type="PANTHER" id="PTHR32089:SF112">
    <property type="entry name" value="LYSOZYME-LIKE PROTEIN-RELATED"/>
    <property type="match status" value="1"/>
</dbReference>
<dbReference type="InterPro" id="IPR007891">
    <property type="entry name" value="CHASE3"/>
</dbReference>
<dbReference type="PROSITE" id="PS50111">
    <property type="entry name" value="CHEMOTAXIS_TRANSDUC_2"/>
    <property type="match status" value="1"/>
</dbReference>
<evidence type="ECO:0000259" key="5">
    <source>
        <dbReference type="PROSITE" id="PS50111"/>
    </source>
</evidence>
<keyword evidence="4" id="KW-0812">Transmembrane</keyword>
<dbReference type="Pfam" id="PF00015">
    <property type="entry name" value="MCPsignal"/>
    <property type="match status" value="1"/>
</dbReference>
<dbReference type="STRING" id="454136.NIES2119_09620"/>
<dbReference type="PRINTS" id="PR00260">
    <property type="entry name" value="CHEMTRNSDUCR"/>
</dbReference>
<dbReference type="GO" id="GO:0016020">
    <property type="term" value="C:membrane"/>
    <property type="evidence" value="ECO:0007669"/>
    <property type="project" value="InterPro"/>
</dbReference>
<evidence type="ECO:0000256" key="4">
    <source>
        <dbReference type="SAM" id="Phobius"/>
    </source>
</evidence>
<keyword evidence="1 3" id="KW-0807">Transducer</keyword>
<dbReference type="GO" id="GO:0004888">
    <property type="term" value="F:transmembrane signaling receptor activity"/>
    <property type="evidence" value="ECO:0007669"/>
    <property type="project" value="InterPro"/>
</dbReference>
<dbReference type="GO" id="GO:0007165">
    <property type="term" value="P:signal transduction"/>
    <property type="evidence" value="ECO:0007669"/>
    <property type="project" value="UniProtKB-KW"/>
</dbReference>
<accession>A0A1U7IM41</accession>
<dbReference type="OrthoDB" id="457060at2"/>
<dbReference type="AlphaFoldDB" id="A0A1U7IM41"/>
<dbReference type="InterPro" id="IPR004089">
    <property type="entry name" value="MCPsignal_dom"/>
</dbReference>
<evidence type="ECO:0000256" key="1">
    <source>
        <dbReference type="ARBA" id="ARBA00023224"/>
    </source>
</evidence>
<dbReference type="Gene3D" id="1.10.287.950">
    <property type="entry name" value="Methyl-accepting chemotaxis protein"/>
    <property type="match status" value="1"/>
</dbReference>
<keyword evidence="4" id="KW-0472">Membrane</keyword>
<evidence type="ECO:0000313" key="6">
    <source>
        <dbReference type="EMBL" id="OKH38290.1"/>
    </source>
</evidence>
<evidence type="ECO:0000313" key="7">
    <source>
        <dbReference type="Proteomes" id="UP000185860"/>
    </source>
</evidence>
<proteinExistence type="inferred from homology"/>
<dbReference type="Proteomes" id="UP000185860">
    <property type="component" value="Unassembled WGS sequence"/>
</dbReference>
<protein>
    <submittedName>
        <fullName evidence="6">Chemotaxis protein</fullName>
    </submittedName>
</protein>
<comment type="caution">
    <text evidence="6">The sequence shown here is derived from an EMBL/GenBank/DDBJ whole genome shotgun (WGS) entry which is preliminary data.</text>
</comment>
<name>A0A1U7IM41_9CYAN</name>
<feature type="transmembrane region" description="Helical" evidence="4">
    <location>
        <begin position="183"/>
        <end position="205"/>
    </location>
</feature>
<dbReference type="GO" id="GO:0006935">
    <property type="term" value="P:chemotaxis"/>
    <property type="evidence" value="ECO:0007669"/>
    <property type="project" value="InterPro"/>
</dbReference>
<keyword evidence="4" id="KW-1133">Transmembrane helix</keyword>
<organism evidence="6 7">
    <name type="scientific">[Phormidium ambiguum] IAM M-71</name>
    <dbReference type="NCBI Taxonomy" id="454136"/>
    <lineage>
        <taxon>Bacteria</taxon>
        <taxon>Bacillati</taxon>
        <taxon>Cyanobacteriota</taxon>
        <taxon>Cyanophyceae</taxon>
        <taxon>Oscillatoriophycideae</taxon>
        <taxon>Aerosakkonematales</taxon>
        <taxon>Aerosakkonemataceae</taxon>
        <taxon>Floridanema</taxon>
    </lineage>
</organism>
<dbReference type="EMBL" id="MRCE01000008">
    <property type="protein sequence ID" value="OKH38290.1"/>
    <property type="molecule type" value="Genomic_DNA"/>
</dbReference>
<evidence type="ECO:0000256" key="3">
    <source>
        <dbReference type="PROSITE-ProRule" id="PRU00284"/>
    </source>
</evidence>
<evidence type="ECO:0000256" key="2">
    <source>
        <dbReference type="ARBA" id="ARBA00029447"/>
    </source>
</evidence>